<dbReference type="Pfam" id="PF00005">
    <property type="entry name" value="ABC_tran"/>
    <property type="match status" value="1"/>
</dbReference>
<dbReference type="InterPro" id="IPR027417">
    <property type="entry name" value="P-loop_NTPase"/>
</dbReference>
<evidence type="ECO:0000256" key="2">
    <source>
        <dbReference type="ARBA" id="ARBA00022448"/>
    </source>
</evidence>
<dbReference type="InterPro" id="IPR050319">
    <property type="entry name" value="ABC_transp_ATP-bind"/>
</dbReference>
<dbReference type="Proteomes" id="UP001596223">
    <property type="component" value="Unassembled WGS sequence"/>
</dbReference>
<dbReference type="PROSITE" id="PS00211">
    <property type="entry name" value="ABC_TRANSPORTER_1"/>
    <property type="match status" value="1"/>
</dbReference>
<dbReference type="SMART" id="SM00382">
    <property type="entry name" value="AAA"/>
    <property type="match status" value="1"/>
</dbReference>
<dbReference type="RefSeq" id="WP_378603469.1">
    <property type="nucleotide sequence ID" value="NZ_JBHSQN010000005.1"/>
</dbReference>
<gene>
    <name evidence="6" type="ORF">ACFP3H_10935</name>
</gene>
<comment type="similarity">
    <text evidence="1">Belongs to the ABC transporter superfamily.</text>
</comment>
<reference evidence="7" key="1">
    <citation type="journal article" date="2019" name="Int. J. Syst. Evol. Microbiol.">
        <title>The Global Catalogue of Microorganisms (GCM) 10K type strain sequencing project: providing services to taxonomists for standard genome sequencing and annotation.</title>
        <authorList>
            <consortium name="The Broad Institute Genomics Platform"/>
            <consortium name="The Broad Institute Genome Sequencing Center for Infectious Disease"/>
            <person name="Wu L."/>
            <person name="Ma J."/>
        </authorList>
    </citation>
    <scope>NUCLEOTIDE SEQUENCE [LARGE SCALE GENOMIC DNA]</scope>
    <source>
        <strain evidence="7">CCUG 36956</strain>
    </source>
</reference>
<dbReference type="PROSITE" id="PS50893">
    <property type="entry name" value="ABC_TRANSPORTER_2"/>
    <property type="match status" value="1"/>
</dbReference>
<dbReference type="InterPro" id="IPR003593">
    <property type="entry name" value="AAA+_ATPase"/>
</dbReference>
<dbReference type="Pfam" id="PF08352">
    <property type="entry name" value="oligo_HPY"/>
    <property type="match status" value="1"/>
</dbReference>
<evidence type="ECO:0000256" key="1">
    <source>
        <dbReference type="ARBA" id="ARBA00005417"/>
    </source>
</evidence>
<dbReference type="InterPro" id="IPR013563">
    <property type="entry name" value="Oligopep_ABC_C"/>
</dbReference>
<dbReference type="Gene3D" id="3.40.50.300">
    <property type="entry name" value="P-loop containing nucleotide triphosphate hydrolases"/>
    <property type="match status" value="1"/>
</dbReference>
<proteinExistence type="inferred from homology"/>
<evidence type="ECO:0000256" key="3">
    <source>
        <dbReference type="ARBA" id="ARBA00022741"/>
    </source>
</evidence>
<dbReference type="PANTHER" id="PTHR43776:SF7">
    <property type="entry name" value="D,D-DIPEPTIDE TRANSPORT ATP-BINDING PROTEIN DDPF-RELATED"/>
    <property type="match status" value="1"/>
</dbReference>
<feature type="domain" description="ABC transporter" evidence="5">
    <location>
        <begin position="11"/>
        <end position="255"/>
    </location>
</feature>
<dbReference type="NCBIfam" id="TIGR01727">
    <property type="entry name" value="oligo_HPY"/>
    <property type="match status" value="1"/>
</dbReference>
<dbReference type="EMBL" id="JBHSQN010000005">
    <property type="protein sequence ID" value="MFC6011567.1"/>
    <property type="molecule type" value="Genomic_DNA"/>
</dbReference>
<dbReference type="GO" id="GO:0005524">
    <property type="term" value="F:ATP binding"/>
    <property type="evidence" value="ECO:0007669"/>
    <property type="project" value="UniProtKB-KW"/>
</dbReference>
<evidence type="ECO:0000259" key="5">
    <source>
        <dbReference type="PROSITE" id="PS50893"/>
    </source>
</evidence>
<keyword evidence="4 6" id="KW-0067">ATP-binding</keyword>
<keyword evidence="2" id="KW-0813">Transport</keyword>
<comment type="caution">
    <text evidence="6">The sequence shown here is derived from an EMBL/GenBank/DDBJ whole genome shotgun (WGS) entry which is preliminary data.</text>
</comment>
<dbReference type="InterPro" id="IPR003439">
    <property type="entry name" value="ABC_transporter-like_ATP-bd"/>
</dbReference>
<protein>
    <submittedName>
        <fullName evidence="6">ABC transporter ATP-binding protein</fullName>
    </submittedName>
</protein>
<sequence>MIAIDTVEEVIRVDDLEVSFTSRRGLTGKRRLRALDGVSFGVRRGETFGLVGESGGGKSTLVRTLFGINTPTSGSVRILGHDLAQLRPAARRALRNRVQLVFQDPYSSLDPRMSAHDIIAEPLRIAGGYSRERVLELLEQVGLGPDALDRRPAEFSGGQRQRLGIARALAPRPEVLVLDEPVSALDASVQAQVINLLQDLQEQLGLSYLFIAHDLSVVRHLSDRVAVMHLGKLVEIGATEDVFTSPRHPYTRALIASAPVPDPHRRRRDTSTLVRGELPDAANPPSGCTFRTRCPLATDECATRIPELAPLGPPDHVAACLHPLPRSTKDEENP</sequence>
<dbReference type="InterPro" id="IPR017871">
    <property type="entry name" value="ABC_transporter-like_CS"/>
</dbReference>
<dbReference type="CDD" id="cd03257">
    <property type="entry name" value="ABC_NikE_OppD_transporters"/>
    <property type="match status" value="1"/>
</dbReference>
<evidence type="ECO:0000313" key="6">
    <source>
        <dbReference type="EMBL" id="MFC6011567.1"/>
    </source>
</evidence>
<keyword evidence="7" id="KW-1185">Reference proteome</keyword>
<dbReference type="PANTHER" id="PTHR43776">
    <property type="entry name" value="TRANSPORT ATP-BINDING PROTEIN"/>
    <property type="match status" value="1"/>
</dbReference>
<keyword evidence="3" id="KW-0547">Nucleotide-binding</keyword>
<accession>A0ABW1JQ49</accession>
<evidence type="ECO:0000313" key="7">
    <source>
        <dbReference type="Proteomes" id="UP001596223"/>
    </source>
</evidence>
<name>A0ABW1JQ49_9NOCA</name>
<dbReference type="SUPFAM" id="SSF52540">
    <property type="entry name" value="P-loop containing nucleoside triphosphate hydrolases"/>
    <property type="match status" value="1"/>
</dbReference>
<evidence type="ECO:0000256" key="4">
    <source>
        <dbReference type="ARBA" id="ARBA00022840"/>
    </source>
</evidence>
<organism evidence="6 7">
    <name type="scientific">Nocardia lasii</name>
    <dbReference type="NCBI Taxonomy" id="1616107"/>
    <lineage>
        <taxon>Bacteria</taxon>
        <taxon>Bacillati</taxon>
        <taxon>Actinomycetota</taxon>
        <taxon>Actinomycetes</taxon>
        <taxon>Mycobacteriales</taxon>
        <taxon>Nocardiaceae</taxon>
        <taxon>Nocardia</taxon>
    </lineage>
</organism>